<sequence>MKYFIIVALFLVGTSTSESSTSSEPSFLFEGSWLEMKQNRTNVVEYLMAYNISRKNATKYDNGPARMECIQLTEDGYKVTGIRPDGVPCNMSITWRKEARRVYTYPNESLFFDSEVVRDNDSHNVMLFNVYEEEEDIPIFIAERHFTNEGYMNYSQTHVATNITTYTLYKKQD</sequence>
<evidence type="ECO:0000256" key="1">
    <source>
        <dbReference type="SAM" id="SignalP"/>
    </source>
</evidence>
<accession>A0A0K2VEF4</accession>
<reference evidence="2" key="1">
    <citation type="submission" date="2014-05" db="EMBL/GenBank/DDBJ databases">
        <authorList>
            <person name="Chronopoulou M."/>
        </authorList>
    </citation>
    <scope>NUCLEOTIDE SEQUENCE</scope>
    <source>
        <tissue evidence="2">Whole organism</tissue>
    </source>
</reference>
<feature type="chain" id="PRO_5005489367" evidence="1">
    <location>
        <begin position="20"/>
        <end position="173"/>
    </location>
</feature>
<protein>
    <submittedName>
        <fullName evidence="2">Uncharacterized protein</fullName>
    </submittedName>
</protein>
<evidence type="ECO:0000313" key="2">
    <source>
        <dbReference type="EMBL" id="CDW48765.1"/>
    </source>
</evidence>
<feature type="signal peptide" evidence="1">
    <location>
        <begin position="1"/>
        <end position="19"/>
    </location>
</feature>
<dbReference type="AlphaFoldDB" id="A0A0K2VEF4"/>
<name>A0A0K2VEF4_LEPSM</name>
<proteinExistence type="predicted"/>
<keyword evidence="1" id="KW-0732">Signal</keyword>
<dbReference type="EMBL" id="HACA01031404">
    <property type="protein sequence ID" value="CDW48765.1"/>
    <property type="molecule type" value="Transcribed_RNA"/>
</dbReference>
<organism evidence="2">
    <name type="scientific">Lepeophtheirus salmonis</name>
    <name type="common">Salmon louse</name>
    <name type="synonym">Caligus salmonis</name>
    <dbReference type="NCBI Taxonomy" id="72036"/>
    <lineage>
        <taxon>Eukaryota</taxon>
        <taxon>Metazoa</taxon>
        <taxon>Ecdysozoa</taxon>
        <taxon>Arthropoda</taxon>
        <taxon>Crustacea</taxon>
        <taxon>Multicrustacea</taxon>
        <taxon>Hexanauplia</taxon>
        <taxon>Copepoda</taxon>
        <taxon>Siphonostomatoida</taxon>
        <taxon>Caligidae</taxon>
        <taxon>Lepeophtheirus</taxon>
    </lineage>
</organism>